<organism evidence="1 2">
    <name type="scientific">Pseudomonas kielensis</name>
    <dbReference type="NCBI Taxonomy" id="2762577"/>
    <lineage>
        <taxon>Bacteria</taxon>
        <taxon>Pseudomonadati</taxon>
        <taxon>Pseudomonadota</taxon>
        <taxon>Gammaproteobacteria</taxon>
        <taxon>Pseudomonadales</taxon>
        <taxon>Pseudomonadaceae</taxon>
        <taxon>Pseudomonas</taxon>
    </lineage>
</organism>
<dbReference type="SUPFAM" id="SSF53448">
    <property type="entry name" value="Nucleotide-diphospho-sugar transferases"/>
    <property type="match status" value="1"/>
</dbReference>
<evidence type="ECO:0000313" key="2">
    <source>
        <dbReference type="Proteomes" id="UP000526003"/>
    </source>
</evidence>
<dbReference type="EMBL" id="JACMYG010000023">
    <property type="protein sequence ID" value="MBC2692047.1"/>
    <property type="molecule type" value="Genomic_DNA"/>
</dbReference>
<dbReference type="AlphaFoldDB" id="A0A7X1KZ39"/>
<dbReference type="RefSeq" id="WP_166591641.1">
    <property type="nucleotide sequence ID" value="NZ_JACMYG010000023.1"/>
</dbReference>
<proteinExistence type="predicted"/>
<comment type="caution">
    <text evidence="1">The sequence shown here is derived from an EMBL/GenBank/DDBJ whole genome shotgun (WGS) entry which is preliminary data.</text>
</comment>
<dbReference type="InterPro" id="IPR029044">
    <property type="entry name" value="Nucleotide-diphossugar_trans"/>
</dbReference>
<dbReference type="Proteomes" id="UP000526003">
    <property type="component" value="Unassembled WGS sequence"/>
</dbReference>
<reference evidence="1 2" key="1">
    <citation type="submission" date="2020-08" db="EMBL/GenBank/DDBJ databases">
        <title>Pseudomonas sp. nov.</title>
        <authorList>
            <person name="Gieschler S."/>
            <person name="Fiedler G."/>
            <person name="Brinks E."/>
            <person name="Boehnlein C."/>
            <person name="Franz C.M.A.P."/>
            <person name="Kabisch J."/>
        </authorList>
    </citation>
    <scope>NUCLEOTIDE SEQUENCE [LARGE SCALE GENOMIC DNA]</scope>
    <source>
        <strain evidence="1 2">MBT-1</strain>
    </source>
</reference>
<keyword evidence="2" id="KW-1185">Reference proteome</keyword>
<sequence length="367" mass="42607">MTPDSPQPSTPLEKAPQQLLYLVYGDKDVYRREAKFSILTALAQLKKSEPLCIRVLTDRPQDYAGWPVETIALSDEIMTAWQGTNGYHHRRKACAIAYGLTLAHKTLFVDTDTLFLENPQRVFEHIGPGQYVMDRFEYDWRTVCERADYLKLGTCLQAHGVTPDNGFKLYNSGLCGVTDGDSPLLERSIELIDEWTRDAFDIHTIEQIALSFAMRDKPVHEANRYIYHYFAEKGFFHAMQKHFFSLHGERFRAELPALCTEVPRCKPIPSPWQRLRIKWKLRNKRGAVKKVGRALLYGSAAPEHPYYEVCRHEWWESASREILRWDEGAQKKFFGPDRGRWPKHLPKPAKSADEQTIIAYLRKRLAH</sequence>
<name>A0A7X1KZ39_9PSED</name>
<evidence type="ECO:0000313" key="1">
    <source>
        <dbReference type="EMBL" id="MBC2692047.1"/>
    </source>
</evidence>
<protein>
    <submittedName>
        <fullName evidence="1">Uncharacterized protein</fullName>
    </submittedName>
</protein>
<gene>
    <name evidence="1" type="ORF">H7995_19855</name>
</gene>
<accession>A0A7X1KZ39</accession>